<sequence>MNKSIVIAIILGIIFLTACEKGNEQVAKGAAYSETSLHTTIVGGRVGGAWSVFTEGIAESIRREHEGAIITVEPGGIVENPLTVATGVVPYGLSYAMTSYAAYSGEEPYDQPYEDIRAVSVVIPANYYQFIVASEVPYDSFEEMIELKAPIRLAVDQKGAAGEIITRNILQAYGITYDDIVSWGGSVDYLSGSKTFEMMADNRVDASGDAVSAPSSDIIEASTLMRLKMLELNEQVIERVSEKLGMDTGTINASAYSFLEEDVATVSTPAILIAHKDVPEEEVYQMTEAIYENFDYLRTVHKEFNNLSEDNMMKVGNVPLHPGAERFFREKGMLP</sequence>
<evidence type="ECO:0000313" key="1">
    <source>
        <dbReference type="EMBL" id="MBP2079237.1"/>
    </source>
</evidence>
<name>A0A9X0YVL7_9BACI</name>
<keyword evidence="2" id="KW-1185">Reference proteome</keyword>
<dbReference type="PROSITE" id="PS51257">
    <property type="entry name" value="PROKAR_LIPOPROTEIN"/>
    <property type="match status" value="1"/>
</dbReference>
<dbReference type="Proteomes" id="UP001138793">
    <property type="component" value="Unassembled WGS sequence"/>
</dbReference>
<dbReference type="EMBL" id="JAGGMB010000014">
    <property type="protein sequence ID" value="MBP2079237.1"/>
    <property type="molecule type" value="Genomic_DNA"/>
</dbReference>
<proteinExistence type="predicted"/>
<dbReference type="Gene3D" id="3.40.190.10">
    <property type="entry name" value="Periplasmic binding protein-like II"/>
    <property type="match status" value="2"/>
</dbReference>
<organism evidence="1 2">
    <name type="scientific">Oceanobacillus polygoni</name>
    <dbReference type="NCBI Taxonomy" id="1235259"/>
    <lineage>
        <taxon>Bacteria</taxon>
        <taxon>Bacillati</taxon>
        <taxon>Bacillota</taxon>
        <taxon>Bacilli</taxon>
        <taxon>Bacillales</taxon>
        <taxon>Bacillaceae</taxon>
        <taxon>Oceanobacillus</taxon>
    </lineage>
</organism>
<protein>
    <submittedName>
        <fullName evidence="1">TRAP transporter TAXI family solute receptor</fullName>
    </submittedName>
</protein>
<reference evidence="1" key="1">
    <citation type="submission" date="2021-03" db="EMBL/GenBank/DDBJ databases">
        <title>Genomic Encyclopedia of Type Strains, Phase IV (KMG-IV): sequencing the most valuable type-strain genomes for metagenomic binning, comparative biology and taxonomic classification.</title>
        <authorList>
            <person name="Goeker M."/>
        </authorList>
    </citation>
    <scope>NUCLEOTIDE SEQUENCE</scope>
    <source>
        <strain evidence="1">DSM 107338</strain>
    </source>
</reference>
<evidence type="ECO:0000313" key="2">
    <source>
        <dbReference type="Proteomes" id="UP001138793"/>
    </source>
</evidence>
<accession>A0A9X0YVL7</accession>
<dbReference type="AlphaFoldDB" id="A0A9X0YVL7"/>
<dbReference type="NCBIfam" id="TIGR02122">
    <property type="entry name" value="TRAP_TAXI"/>
    <property type="match status" value="1"/>
</dbReference>
<keyword evidence="1" id="KW-0675">Receptor</keyword>
<dbReference type="SUPFAM" id="SSF53850">
    <property type="entry name" value="Periplasmic binding protein-like II"/>
    <property type="match status" value="1"/>
</dbReference>
<dbReference type="RefSeq" id="WP_187773712.1">
    <property type="nucleotide sequence ID" value="NZ_JAGGMB010000014.1"/>
</dbReference>
<gene>
    <name evidence="1" type="ORF">J2Z64_003534</name>
</gene>
<dbReference type="PANTHER" id="PTHR42941">
    <property type="entry name" value="SLL1037 PROTEIN"/>
    <property type="match status" value="1"/>
</dbReference>
<dbReference type="Pfam" id="PF16868">
    <property type="entry name" value="NMT1_3"/>
    <property type="match status" value="1"/>
</dbReference>
<dbReference type="InterPro" id="IPR011852">
    <property type="entry name" value="TRAP_TAXI"/>
</dbReference>
<dbReference type="PANTHER" id="PTHR42941:SF1">
    <property type="entry name" value="SLL1037 PROTEIN"/>
    <property type="match status" value="1"/>
</dbReference>
<comment type="caution">
    <text evidence="1">The sequence shown here is derived from an EMBL/GenBank/DDBJ whole genome shotgun (WGS) entry which is preliminary data.</text>
</comment>